<reference evidence="2 3" key="1">
    <citation type="submission" date="2020-02" db="EMBL/GenBank/DDBJ databases">
        <authorList>
            <person name="Hogendoorn C."/>
        </authorList>
    </citation>
    <scope>NUCLEOTIDE SEQUENCE [LARGE SCALE GENOMIC DNA]</scope>
    <source>
        <strain evidence="2">METHB21</strain>
    </source>
</reference>
<evidence type="ECO:0000313" key="2">
    <source>
        <dbReference type="EMBL" id="CAA9891778.1"/>
    </source>
</evidence>
<organism evidence="2 3">
    <name type="scientific">Candidatus Methylobacter favarea</name>
    <dbReference type="NCBI Taxonomy" id="2707345"/>
    <lineage>
        <taxon>Bacteria</taxon>
        <taxon>Pseudomonadati</taxon>
        <taxon>Pseudomonadota</taxon>
        <taxon>Gammaproteobacteria</taxon>
        <taxon>Methylococcales</taxon>
        <taxon>Methylococcaceae</taxon>
        <taxon>Methylobacter</taxon>
    </lineage>
</organism>
<keyword evidence="3" id="KW-1185">Reference proteome</keyword>
<protein>
    <submittedName>
        <fullName evidence="2">Uncharacterized protein</fullName>
    </submittedName>
</protein>
<feature type="compositionally biased region" description="Basic and acidic residues" evidence="1">
    <location>
        <begin position="68"/>
        <end position="77"/>
    </location>
</feature>
<dbReference type="RefSeq" id="WP_174626611.1">
    <property type="nucleotide sequence ID" value="NZ_CADCXN010000080.1"/>
</dbReference>
<feature type="region of interest" description="Disordered" evidence="1">
    <location>
        <begin position="58"/>
        <end position="87"/>
    </location>
</feature>
<accession>A0A8S0WK78</accession>
<feature type="compositionally biased region" description="Polar residues" evidence="1">
    <location>
        <begin position="78"/>
        <end position="87"/>
    </location>
</feature>
<gene>
    <name evidence="2" type="ORF">METHB2_50049</name>
</gene>
<evidence type="ECO:0000256" key="1">
    <source>
        <dbReference type="SAM" id="MobiDB-lite"/>
    </source>
</evidence>
<name>A0A8S0WK78_9GAMM</name>
<dbReference type="Proteomes" id="UP000494216">
    <property type="component" value="Unassembled WGS sequence"/>
</dbReference>
<dbReference type="EMBL" id="CADCXN010000080">
    <property type="protein sequence ID" value="CAA9891778.1"/>
    <property type="molecule type" value="Genomic_DNA"/>
</dbReference>
<comment type="caution">
    <text evidence="2">The sequence shown here is derived from an EMBL/GenBank/DDBJ whole genome shotgun (WGS) entry which is preliminary data.</text>
</comment>
<evidence type="ECO:0000313" key="3">
    <source>
        <dbReference type="Proteomes" id="UP000494216"/>
    </source>
</evidence>
<proteinExistence type="predicted"/>
<sequence length="87" mass="9449">MRFPPERTAVAAVLVVAALTVVFSGATRLSNRLAAAESTASEAFDVARDVDGRLSDAESTINDLSDTSEDHENRLDNVESQQLKRSW</sequence>
<dbReference type="AlphaFoldDB" id="A0A8S0WK78"/>